<proteinExistence type="predicted"/>
<sequence>MPASPSVDNYFIGKGVCFFTPTGGVERDLGNAPEVELTPAVEKLDHFSSRTGTRTKDRSIVIEKSVTLRIVLEEITAENLAMLLMDQDITTATDGTKTLRILKDTEITGAFRFDGRNDVGNRIDINLPSVSFGPTGSFNPISDEWGQIEITAEVLVTEYTDGTSDFGTITVTDAA</sequence>
<reference evidence="1 2" key="1">
    <citation type="submission" date="2019-03" db="EMBL/GenBank/DDBJ databases">
        <title>Genomic Encyclopedia of Type Strains, Phase IV (KMG-V): Genome sequencing to study the core and pangenomes of soil and plant-associated prokaryotes.</title>
        <authorList>
            <person name="Whitman W."/>
        </authorList>
    </citation>
    <scope>NUCLEOTIDE SEQUENCE [LARGE SCALE GENOMIC DNA]</scope>
    <source>
        <strain evidence="1 2">23C40</strain>
    </source>
</reference>
<dbReference type="Proteomes" id="UP000295043">
    <property type="component" value="Unassembled WGS sequence"/>
</dbReference>
<evidence type="ECO:0000313" key="1">
    <source>
        <dbReference type="EMBL" id="TCN30342.1"/>
    </source>
</evidence>
<comment type="caution">
    <text evidence="1">The sequence shown here is derived from an EMBL/GenBank/DDBJ whole genome shotgun (WGS) entry which is preliminary data.</text>
</comment>
<protein>
    <recommendedName>
        <fullName evidence="3">Major tail protein</fullName>
    </recommendedName>
</protein>
<evidence type="ECO:0000313" key="2">
    <source>
        <dbReference type="Proteomes" id="UP000295043"/>
    </source>
</evidence>
<name>A0A4R2BTY8_9HYPH</name>
<gene>
    <name evidence="1" type="ORF">EV184_108216</name>
</gene>
<dbReference type="RefSeq" id="WP_132075909.1">
    <property type="nucleotide sequence ID" value="NZ_SLVU01000008.1"/>
</dbReference>
<evidence type="ECO:0008006" key="3">
    <source>
        <dbReference type="Google" id="ProtNLM"/>
    </source>
</evidence>
<dbReference type="EMBL" id="SLVU01000008">
    <property type="protein sequence ID" value="TCN30342.1"/>
    <property type="molecule type" value="Genomic_DNA"/>
</dbReference>
<dbReference type="AlphaFoldDB" id="A0A4R2BTY8"/>
<organism evidence="1 2">
    <name type="scientific">Sinorhizobium americanum</name>
    <dbReference type="NCBI Taxonomy" id="194963"/>
    <lineage>
        <taxon>Bacteria</taxon>
        <taxon>Pseudomonadati</taxon>
        <taxon>Pseudomonadota</taxon>
        <taxon>Alphaproteobacteria</taxon>
        <taxon>Hyphomicrobiales</taxon>
        <taxon>Rhizobiaceae</taxon>
        <taxon>Sinorhizobium/Ensifer group</taxon>
        <taxon>Sinorhizobium</taxon>
    </lineage>
</organism>
<accession>A0A4R2BTY8</accession>